<reference evidence="1" key="1">
    <citation type="submission" date="2018-05" db="EMBL/GenBank/DDBJ databases">
        <title>Draft genome of Mucuna pruriens seed.</title>
        <authorList>
            <person name="Nnadi N.E."/>
            <person name="Vos R."/>
            <person name="Hasami M.H."/>
            <person name="Devisetty U.K."/>
            <person name="Aguiy J.C."/>
        </authorList>
    </citation>
    <scope>NUCLEOTIDE SEQUENCE [LARGE SCALE GENOMIC DNA]</scope>
    <source>
        <strain evidence="1">JCA_2017</strain>
    </source>
</reference>
<dbReference type="Proteomes" id="UP000257109">
    <property type="component" value="Unassembled WGS sequence"/>
</dbReference>
<sequence>MFKGVFDHSSCNGIMFIVDELGTNIIKDKVVNRNHIHNKSQDQILSLVCVFLSSQYFYIISCTLRLLKSNLDIN</sequence>
<feature type="non-terminal residue" evidence="1">
    <location>
        <position position="1"/>
    </location>
</feature>
<keyword evidence="2" id="KW-1185">Reference proteome</keyword>
<protein>
    <submittedName>
        <fullName evidence="1">Uncharacterized protein</fullName>
    </submittedName>
</protein>
<evidence type="ECO:0000313" key="1">
    <source>
        <dbReference type="EMBL" id="RDY06953.1"/>
    </source>
</evidence>
<dbReference type="EMBL" id="QJKJ01001576">
    <property type="protein sequence ID" value="RDY06953.1"/>
    <property type="molecule type" value="Genomic_DNA"/>
</dbReference>
<name>A0A371HW05_MUCPR</name>
<proteinExistence type="predicted"/>
<comment type="caution">
    <text evidence="1">The sequence shown here is derived from an EMBL/GenBank/DDBJ whole genome shotgun (WGS) entry which is preliminary data.</text>
</comment>
<dbReference type="AlphaFoldDB" id="A0A371HW05"/>
<gene>
    <name evidence="1" type="ORF">CR513_09001</name>
</gene>
<evidence type="ECO:0000313" key="2">
    <source>
        <dbReference type="Proteomes" id="UP000257109"/>
    </source>
</evidence>
<organism evidence="1 2">
    <name type="scientific">Mucuna pruriens</name>
    <name type="common">Velvet bean</name>
    <name type="synonym">Dolichos pruriens</name>
    <dbReference type="NCBI Taxonomy" id="157652"/>
    <lineage>
        <taxon>Eukaryota</taxon>
        <taxon>Viridiplantae</taxon>
        <taxon>Streptophyta</taxon>
        <taxon>Embryophyta</taxon>
        <taxon>Tracheophyta</taxon>
        <taxon>Spermatophyta</taxon>
        <taxon>Magnoliopsida</taxon>
        <taxon>eudicotyledons</taxon>
        <taxon>Gunneridae</taxon>
        <taxon>Pentapetalae</taxon>
        <taxon>rosids</taxon>
        <taxon>fabids</taxon>
        <taxon>Fabales</taxon>
        <taxon>Fabaceae</taxon>
        <taxon>Papilionoideae</taxon>
        <taxon>50 kb inversion clade</taxon>
        <taxon>NPAAA clade</taxon>
        <taxon>indigoferoid/millettioid clade</taxon>
        <taxon>Phaseoleae</taxon>
        <taxon>Mucuna</taxon>
    </lineage>
</organism>
<accession>A0A371HW05</accession>